<keyword evidence="4" id="KW-1185">Reference proteome</keyword>
<dbReference type="PROSITE" id="PS50804">
    <property type="entry name" value="SCAN_BOX"/>
    <property type="match status" value="1"/>
</dbReference>
<dbReference type="InterPro" id="IPR038269">
    <property type="entry name" value="SCAN_sf"/>
</dbReference>
<dbReference type="AlphaFoldDB" id="A0A674J660"/>
<dbReference type="Pfam" id="PF02023">
    <property type="entry name" value="SCAN"/>
    <property type="match status" value="1"/>
</dbReference>
<feature type="compositionally biased region" description="Low complexity" evidence="1">
    <location>
        <begin position="199"/>
        <end position="209"/>
    </location>
</feature>
<evidence type="ECO:0000313" key="4">
    <source>
        <dbReference type="Proteomes" id="UP000472274"/>
    </source>
</evidence>
<dbReference type="InParanoid" id="A0A674J660"/>
<dbReference type="SMART" id="SM00431">
    <property type="entry name" value="SCAN"/>
    <property type="match status" value="1"/>
</dbReference>
<protein>
    <recommendedName>
        <fullName evidence="2">SCAN box domain-containing protein</fullName>
    </recommendedName>
</protein>
<sequence>MGPQDDPEAFLVTFERVAHVAGWAPDQWATLLAPYLTGTAQTVYRGLSPEEARDYVRVKAAILDALDISPETFRQRFRALSYTPGARPQLVAQELRDLCQRWLQPERRSPEELTKQILLEQFIHILPSRGRAWVLRHRPPTVAAAVTLMEDFLAAETPVGRVCGATLQGLIAPTPRDGRTPELNHGIPRGVRGPGINVPRGPLGRLPGDPRAGLVQRQLMVPRCHRRAVMQLAHDVPAAGHLGQEKTLARILSRFFWPG</sequence>
<dbReference type="GeneTree" id="ENSGT00940000159113"/>
<reference evidence="3" key="1">
    <citation type="submission" date="2025-08" db="UniProtKB">
        <authorList>
            <consortium name="Ensembl"/>
        </authorList>
    </citation>
    <scope>IDENTIFICATION</scope>
</reference>
<dbReference type="InterPro" id="IPR003309">
    <property type="entry name" value="SCAN_dom"/>
</dbReference>
<reference evidence="3" key="2">
    <citation type="submission" date="2025-09" db="UniProtKB">
        <authorList>
            <consortium name="Ensembl"/>
        </authorList>
    </citation>
    <scope>IDENTIFICATION</scope>
</reference>
<dbReference type="PANTHER" id="PTHR46888">
    <property type="entry name" value="ZINC KNUCKLE DOMAINCONTAINING PROTEIN-RELATED"/>
    <property type="match status" value="1"/>
</dbReference>
<dbReference type="Gene3D" id="1.10.4020.10">
    <property type="entry name" value="DNA breaking-rejoining enzymes"/>
    <property type="match status" value="1"/>
</dbReference>
<dbReference type="Gene3D" id="1.10.340.70">
    <property type="match status" value="1"/>
</dbReference>
<dbReference type="Pfam" id="PF17921">
    <property type="entry name" value="Integrase_H2C2"/>
    <property type="match status" value="1"/>
</dbReference>
<feature type="domain" description="SCAN box" evidence="2">
    <location>
        <begin position="74"/>
        <end position="152"/>
    </location>
</feature>
<dbReference type="Proteomes" id="UP000472274">
    <property type="component" value="Unplaced"/>
</dbReference>
<proteinExistence type="predicted"/>
<evidence type="ECO:0000259" key="2">
    <source>
        <dbReference type="PROSITE" id="PS50804"/>
    </source>
</evidence>
<evidence type="ECO:0000313" key="3">
    <source>
        <dbReference type="Ensembl" id="ENSTMTP00000016740.1"/>
    </source>
</evidence>
<dbReference type="SUPFAM" id="SSF47353">
    <property type="entry name" value="Retrovirus capsid dimerization domain-like"/>
    <property type="match status" value="1"/>
</dbReference>
<dbReference type="Ensembl" id="ENSTMTT00000017333.1">
    <property type="protein sequence ID" value="ENSTMTP00000016740.1"/>
    <property type="gene ID" value="ENSTMTG00000012267.1"/>
</dbReference>
<dbReference type="InterPro" id="IPR041588">
    <property type="entry name" value="Integrase_H2C2"/>
</dbReference>
<name>A0A674J660_9SAUR</name>
<evidence type="ECO:0000256" key="1">
    <source>
        <dbReference type="SAM" id="MobiDB-lite"/>
    </source>
</evidence>
<organism evidence="3 4">
    <name type="scientific">Terrapene triunguis</name>
    <name type="common">Three-toed box turtle</name>
    <dbReference type="NCBI Taxonomy" id="2587831"/>
    <lineage>
        <taxon>Eukaryota</taxon>
        <taxon>Metazoa</taxon>
        <taxon>Chordata</taxon>
        <taxon>Craniata</taxon>
        <taxon>Vertebrata</taxon>
        <taxon>Euteleostomi</taxon>
        <taxon>Archelosauria</taxon>
        <taxon>Testudinata</taxon>
        <taxon>Testudines</taxon>
        <taxon>Cryptodira</taxon>
        <taxon>Durocryptodira</taxon>
        <taxon>Testudinoidea</taxon>
        <taxon>Emydidae</taxon>
        <taxon>Terrapene</taxon>
    </lineage>
</organism>
<feature type="region of interest" description="Disordered" evidence="1">
    <location>
        <begin position="173"/>
        <end position="209"/>
    </location>
</feature>
<dbReference type="CDD" id="cd07936">
    <property type="entry name" value="SCAN"/>
    <property type="match status" value="1"/>
</dbReference>
<accession>A0A674J660</accession>
<dbReference type="PANTHER" id="PTHR46888:SF1">
    <property type="entry name" value="RIBONUCLEASE H"/>
    <property type="match status" value="1"/>
</dbReference>